<organism evidence="1 2">
    <name type="scientific">Rhodoblastus sphagnicola</name>
    <dbReference type="NCBI Taxonomy" id="333368"/>
    <lineage>
        <taxon>Bacteria</taxon>
        <taxon>Pseudomonadati</taxon>
        <taxon>Pseudomonadota</taxon>
        <taxon>Alphaproteobacteria</taxon>
        <taxon>Hyphomicrobiales</taxon>
        <taxon>Rhodoblastaceae</taxon>
        <taxon>Rhodoblastus</taxon>
    </lineage>
</organism>
<name>A0A2S6N304_9HYPH</name>
<evidence type="ECO:0000313" key="1">
    <source>
        <dbReference type="EMBL" id="PPQ28976.1"/>
    </source>
</evidence>
<dbReference type="AlphaFoldDB" id="A0A2S6N304"/>
<keyword evidence="2" id="KW-1185">Reference proteome</keyword>
<protein>
    <submittedName>
        <fullName evidence="1">Uncharacterized protein</fullName>
    </submittedName>
</protein>
<proteinExistence type="predicted"/>
<reference evidence="1 2" key="1">
    <citation type="journal article" date="2018" name="Arch. Microbiol.">
        <title>New insights into the metabolic potential of the phototrophic purple bacterium Rhodopila globiformis DSM 161(T) from its draft genome sequence and evidence for a vanadium-dependent nitrogenase.</title>
        <authorList>
            <person name="Imhoff J.F."/>
            <person name="Rahn T."/>
            <person name="Kunzel S."/>
            <person name="Neulinger S.C."/>
        </authorList>
    </citation>
    <scope>NUCLEOTIDE SEQUENCE [LARGE SCALE GENOMIC DNA]</scope>
    <source>
        <strain evidence="1 2">DSM 16996</strain>
    </source>
</reference>
<evidence type="ECO:0000313" key="2">
    <source>
        <dbReference type="Proteomes" id="UP000239089"/>
    </source>
</evidence>
<comment type="caution">
    <text evidence="1">The sequence shown here is derived from an EMBL/GenBank/DDBJ whole genome shotgun (WGS) entry which is preliminary data.</text>
</comment>
<dbReference type="Proteomes" id="UP000239089">
    <property type="component" value="Unassembled WGS sequence"/>
</dbReference>
<accession>A0A2S6N304</accession>
<gene>
    <name evidence="1" type="ORF">CCR94_16425</name>
</gene>
<dbReference type="RefSeq" id="WP_104508933.1">
    <property type="nucleotide sequence ID" value="NZ_JACIGC010000011.1"/>
</dbReference>
<sequence length="112" mass="12363">MQLADLDRDELLALAEQFCPADGPALLRARVEAARKREAASFSAWKKASDTAIADARAARARIEAGRFDEATTNLMRISKESTRQAAKLWTAYGKAFQRRVAVAREAARVRA</sequence>
<dbReference type="EMBL" id="NHSJ01000100">
    <property type="protein sequence ID" value="PPQ28976.1"/>
    <property type="molecule type" value="Genomic_DNA"/>
</dbReference>